<reference evidence="3 4" key="1">
    <citation type="journal article" date="2019" name="Int. J. Syst. Evol. Microbiol.">
        <title>The Global Catalogue of Microorganisms (GCM) 10K type strain sequencing project: providing services to taxonomists for standard genome sequencing and annotation.</title>
        <authorList>
            <consortium name="The Broad Institute Genomics Platform"/>
            <consortium name="The Broad Institute Genome Sequencing Center for Infectious Disease"/>
            <person name="Wu L."/>
            <person name="Ma J."/>
        </authorList>
    </citation>
    <scope>NUCLEOTIDE SEQUENCE [LARGE SCALE GENOMIC DNA]</scope>
    <source>
        <strain evidence="3 4">JCM 11269</strain>
    </source>
</reference>
<feature type="domain" description="Tyr recombinase" evidence="2">
    <location>
        <begin position="1"/>
        <end position="90"/>
    </location>
</feature>
<keyword evidence="1" id="KW-0233">DNA recombination</keyword>
<protein>
    <recommendedName>
        <fullName evidence="2">Tyr recombinase domain-containing protein</fullName>
    </recommendedName>
</protein>
<comment type="caution">
    <text evidence="3">The sequence shown here is derived from an EMBL/GenBank/DDBJ whole genome shotgun (WGS) entry which is preliminary data.</text>
</comment>
<dbReference type="SUPFAM" id="SSF56349">
    <property type="entry name" value="DNA breaking-rejoining enzymes"/>
    <property type="match status" value="1"/>
</dbReference>
<evidence type="ECO:0000313" key="3">
    <source>
        <dbReference type="EMBL" id="GAA1011707.1"/>
    </source>
</evidence>
<gene>
    <name evidence="3" type="ORF">GCM10009564_33340</name>
</gene>
<dbReference type="InterPro" id="IPR002104">
    <property type="entry name" value="Integrase_catalytic"/>
</dbReference>
<evidence type="ECO:0000256" key="1">
    <source>
        <dbReference type="ARBA" id="ARBA00023172"/>
    </source>
</evidence>
<dbReference type="PROSITE" id="PS51898">
    <property type="entry name" value="TYR_RECOMBINASE"/>
    <property type="match status" value="1"/>
</dbReference>
<dbReference type="InterPro" id="IPR011010">
    <property type="entry name" value="DNA_brk_join_enz"/>
</dbReference>
<dbReference type="RefSeq" id="WP_079130054.1">
    <property type="nucleotide sequence ID" value="NZ_BAAAHU010000033.1"/>
</dbReference>
<dbReference type="Proteomes" id="UP001501072">
    <property type="component" value="Unassembled WGS sequence"/>
</dbReference>
<sequence length="106" mass="11552">MARTGLLLTSVGLPTKGADAPPTRASTRLLRKADLRHTRFHNLRHPPTTLLLEQGVELVEIKELLGHTHIGVTATVYAHVRLHPQRQAIDTLSTALDGLTGATLVR</sequence>
<keyword evidence="4" id="KW-1185">Reference proteome</keyword>
<dbReference type="Gene3D" id="1.10.443.10">
    <property type="entry name" value="Intergrase catalytic core"/>
    <property type="match status" value="1"/>
</dbReference>
<organism evidence="3 4">
    <name type="scientific">Streptomyces thermogriseus</name>
    <dbReference type="NCBI Taxonomy" id="75292"/>
    <lineage>
        <taxon>Bacteria</taxon>
        <taxon>Bacillati</taxon>
        <taxon>Actinomycetota</taxon>
        <taxon>Actinomycetes</taxon>
        <taxon>Kitasatosporales</taxon>
        <taxon>Streptomycetaceae</taxon>
        <taxon>Streptomyces</taxon>
    </lineage>
</organism>
<dbReference type="EMBL" id="BAAAHU010000033">
    <property type="protein sequence ID" value="GAA1011707.1"/>
    <property type="molecule type" value="Genomic_DNA"/>
</dbReference>
<evidence type="ECO:0000259" key="2">
    <source>
        <dbReference type="PROSITE" id="PS51898"/>
    </source>
</evidence>
<dbReference type="Pfam" id="PF00589">
    <property type="entry name" value="Phage_integrase"/>
    <property type="match status" value="1"/>
</dbReference>
<proteinExistence type="predicted"/>
<dbReference type="InterPro" id="IPR013762">
    <property type="entry name" value="Integrase-like_cat_sf"/>
</dbReference>
<name>A0ABN1T1T0_9ACTN</name>
<accession>A0ABN1T1T0</accession>
<evidence type="ECO:0000313" key="4">
    <source>
        <dbReference type="Proteomes" id="UP001501072"/>
    </source>
</evidence>